<evidence type="ECO:0000256" key="5">
    <source>
        <dbReference type="SAM" id="SignalP"/>
    </source>
</evidence>
<sequence length="372" mass="40218" precursor="true">MLTTLIASCLAAGMARPAAAQLAPGQPALTEAERDRQYEALAEDVAAMDRLLGLVKRVVRLVTPSVVHIEARPIRELRVRSDVQEAGSGVVVQFSPGGEKYVLTNRHVIKNSSEPHIRVQLFDGRRISPTEIWSDPHTDVAVMKVDASDLAPARIGDSNVMEIGDPVLAVGSPFGLSQSVTRGIISAKGRYNLELGEGEVKYQNFLQTDAAINPGNSGGPLINMRGEVIGLNTAIASNSGGNEGIGFSIPVNIAMRIGEQLTRTGQVRRGYLGVKLDALFDERRARAAGLSRLVGTRIKSVEPNSPAAVAELRPDDILIEYNGVRIEDDDHLISMVKLTEIGQEMDVLVFRGGRQVRARVRIGDMSQFDLTE</sequence>
<evidence type="ECO:0000256" key="2">
    <source>
        <dbReference type="ARBA" id="ARBA00022670"/>
    </source>
</evidence>
<evidence type="ECO:0000256" key="1">
    <source>
        <dbReference type="ARBA" id="ARBA00010541"/>
    </source>
</evidence>
<dbReference type="InterPro" id="IPR001940">
    <property type="entry name" value="Peptidase_S1C"/>
</dbReference>
<feature type="chain" id="PRO_5022776806" evidence="5">
    <location>
        <begin position="21"/>
        <end position="372"/>
    </location>
</feature>
<dbReference type="InterPro" id="IPR036034">
    <property type="entry name" value="PDZ_sf"/>
</dbReference>
<name>A0A5C5VBP8_9BACT</name>
<comment type="caution">
    <text evidence="7">The sequence shown here is derived from an EMBL/GenBank/DDBJ whole genome shotgun (WGS) entry which is preliminary data.</text>
</comment>
<dbReference type="Proteomes" id="UP000316714">
    <property type="component" value="Unassembled WGS sequence"/>
</dbReference>
<keyword evidence="2 7" id="KW-0645">Protease</keyword>
<comment type="similarity">
    <text evidence="1">Belongs to the peptidase S1C family.</text>
</comment>
<feature type="signal peptide" evidence="5">
    <location>
        <begin position="1"/>
        <end position="20"/>
    </location>
</feature>
<dbReference type="FunFam" id="2.40.10.10:FF:000001">
    <property type="entry name" value="Periplasmic serine protease DegS"/>
    <property type="match status" value="1"/>
</dbReference>
<evidence type="ECO:0000256" key="4">
    <source>
        <dbReference type="ARBA" id="ARBA00022825"/>
    </source>
</evidence>
<keyword evidence="3" id="KW-0378">Hydrolase</keyword>
<dbReference type="PRINTS" id="PR00834">
    <property type="entry name" value="PROTEASES2C"/>
</dbReference>
<reference evidence="7 8" key="1">
    <citation type="submission" date="2019-02" db="EMBL/GenBank/DDBJ databases">
        <title>Deep-cultivation of Planctomycetes and their phenomic and genomic characterization uncovers novel biology.</title>
        <authorList>
            <person name="Wiegand S."/>
            <person name="Jogler M."/>
            <person name="Boedeker C."/>
            <person name="Pinto D."/>
            <person name="Vollmers J."/>
            <person name="Rivas-Marin E."/>
            <person name="Kohn T."/>
            <person name="Peeters S.H."/>
            <person name="Heuer A."/>
            <person name="Rast P."/>
            <person name="Oberbeckmann S."/>
            <person name="Bunk B."/>
            <person name="Jeske O."/>
            <person name="Meyerdierks A."/>
            <person name="Storesund J.E."/>
            <person name="Kallscheuer N."/>
            <person name="Luecker S."/>
            <person name="Lage O.M."/>
            <person name="Pohl T."/>
            <person name="Merkel B.J."/>
            <person name="Hornburger P."/>
            <person name="Mueller R.-W."/>
            <person name="Bruemmer F."/>
            <person name="Labrenz M."/>
            <person name="Spormann A.M."/>
            <person name="Op Den Camp H."/>
            <person name="Overmann J."/>
            <person name="Amann R."/>
            <person name="Jetten M.S.M."/>
            <person name="Mascher T."/>
            <person name="Medema M.H."/>
            <person name="Devos D.P."/>
            <person name="Kaster A.-K."/>
            <person name="Ovreas L."/>
            <person name="Rohde M."/>
            <person name="Galperin M.Y."/>
            <person name="Jogler C."/>
        </authorList>
    </citation>
    <scope>NUCLEOTIDE SEQUENCE [LARGE SCALE GENOMIC DNA]</scope>
    <source>
        <strain evidence="7 8">KOR34</strain>
    </source>
</reference>
<dbReference type="Gene3D" id="2.40.10.120">
    <property type="match status" value="1"/>
</dbReference>
<accession>A0A5C5VBP8</accession>
<evidence type="ECO:0000256" key="3">
    <source>
        <dbReference type="ARBA" id="ARBA00022801"/>
    </source>
</evidence>
<dbReference type="AlphaFoldDB" id="A0A5C5VBP8"/>
<dbReference type="Pfam" id="PF13365">
    <property type="entry name" value="Trypsin_2"/>
    <property type="match status" value="1"/>
</dbReference>
<dbReference type="PANTHER" id="PTHR43343:SF3">
    <property type="entry name" value="PROTEASE DO-LIKE 8, CHLOROPLASTIC"/>
    <property type="match status" value="1"/>
</dbReference>
<keyword evidence="5" id="KW-0732">Signal</keyword>
<keyword evidence="8" id="KW-1185">Reference proteome</keyword>
<dbReference type="InterPro" id="IPR051201">
    <property type="entry name" value="Chloro_Bact_Ser_Proteases"/>
</dbReference>
<evidence type="ECO:0000313" key="7">
    <source>
        <dbReference type="EMBL" id="TWT36044.1"/>
    </source>
</evidence>
<dbReference type="Gene3D" id="2.30.42.10">
    <property type="match status" value="1"/>
</dbReference>
<dbReference type="InterPro" id="IPR001478">
    <property type="entry name" value="PDZ"/>
</dbReference>
<gene>
    <name evidence="7" type="primary">htrA_3</name>
    <name evidence="7" type="ORF">KOR34_09430</name>
</gene>
<dbReference type="GO" id="GO:0004252">
    <property type="term" value="F:serine-type endopeptidase activity"/>
    <property type="evidence" value="ECO:0007669"/>
    <property type="project" value="InterPro"/>
</dbReference>
<evidence type="ECO:0000259" key="6">
    <source>
        <dbReference type="PROSITE" id="PS50106"/>
    </source>
</evidence>
<dbReference type="InterPro" id="IPR009003">
    <property type="entry name" value="Peptidase_S1_PA"/>
</dbReference>
<feature type="domain" description="PDZ" evidence="6">
    <location>
        <begin position="261"/>
        <end position="353"/>
    </location>
</feature>
<dbReference type="InterPro" id="IPR041489">
    <property type="entry name" value="PDZ_6"/>
</dbReference>
<keyword evidence="4" id="KW-0720">Serine protease</keyword>
<dbReference type="SUPFAM" id="SSF50156">
    <property type="entry name" value="PDZ domain-like"/>
    <property type="match status" value="1"/>
</dbReference>
<protein>
    <submittedName>
        <fullName evidence="7">Putative serine protease HtrA</fullName>
    </submittedName>
</protein>
<proteinExistence type="inferred from homology"/>
<dbReference type="SMART" id="SM00228">
    <property type="entry name" value="PDZ"/>
    <property type="match status" value="1"/>
</dbReference>
<dbReference type="GO" id="GO:0006508">
    <property type="term" value="P:proteolysis"/>
    <property type="evidence" value="ECO:0007669"/>
    <property type="project" value="UniProtKB-KW"/>
</dbReference>
<organism evidence="7 8">
    <name type="scientific">Posidoniimonas corsicana</name>
    <dbReference type="NCBI Taxonomy" id="1938618"/>
    <lineage>
        <taxon>Bacteria</taxon>
        <taxon>Pseudomonadati</taxon>
        <taxon>Planctomycetota</taxon>
        <taxon>Planctomycetia</taxon>
        <taxon>Pirellulales</taxon>
        <taxon>Lacipirellulaceae</taxon>
        <taxon>Posidoniimonas</taxon>
    </lineage>
</organism>
<dbReference type="EMBL" id="SIHJ01000001">
    <property type="protein sequence ID" value="TWT36044.1"/>
    <property type="molecule type" value="Genomic_DNA"/>
</dbReference>
<dbReference type="Pfam" id="PF17820">
    <property type="entry name" value="PDZ_6"/>
    <property type="match status" value="1"/>
</dbReference>
<dbReference type="PROSITE" id="PS50106">
    <property type="entry name" value="PDZ"/>
    <property type="match status" value="1"/>
</dbReference>
<evidence type="ECO:0000313" key="8">
    <source>
        <dbReference type="Proteomes" id="UP000316714"/>
    </source>
</evidence>
<dbReference type="SUPFAM" id="SSF50494">
    <property type="entry name" value="Trypsin-like serine proteases"/>
    <property type="match status" value="1"/>
</dbReference>
<dbReference type="PANTHER" id="PTHR43343">
    <property type="entry name" value="PEPTIDASE S12"/>
    <property type="match status" value="1"/>
</dbReference>